<dbReference type="NCBIfam" id="NF003501">
    <property type="entry name" value="PRK05170.1-5"/>
    <property type="match status" value="1"/>
</dbReference>
<dbReference type="PIRSF" id="PIRSF006173">
    <property type="entry name" value="UCP006173"/>
    <property type="match status" value="1"/>
</dbReference>
<evidence type="ECO:0000313" key="1">
    <source>
        <dbReference type="EMBL" id="SHN50685.1"/>
    </source>
</evidence>
<dbReference type="PANTHER" id="PTHR37421:SF1">
    <property type="entry name" value="UPF0260 PROTEIN YCGN"/>
    <property type="match status" value="1"/>
</dbReference>
<name>A0A1M7RWM8_9SPHN</name>
<dbReference type="Proteomes" id="UP000184391">
    <property type="component" value="Unassembled WGS sequence"/>
</dbReference>
<dbReference type="PANTHER" id="PTHR37421">
    <property type="entry name" value="UPF0260 PROTEIN YCGN"/>
    <property type="match status" value="1"/>
</dbReference>
<dbReference type="EMBL" id="FRDF01000003">
    <property type="protein sequence ID" value="SHN50685.1"/>
    <property type="molecule type" value="Genomic_DNA"/>
</dbReference>
<proteinExistence type="predicted"/>
<dbReference type="InterPro" id="IPR005358">
    <property type="entry name" value="Puta_zinc/iron-chelating_dom"/>
</dbReference>
<dbReference type="Pfam" id="PF03692">
    <property type="entry name" value="CxxCxxCC"/>
    <property type="match status" value="1"/>
</dbReference>
<sequence length="162" mass="18323">MGELRDRFWELPLGTLTRPEWEALCDGCGRCCLHKIEDADTGEIHDTNVACKLLDTGTAQCSDYRNRKAFVPDCLRLTLRIVEQVSWLPSTCAYRLRADRRPLPDWHYLVSGDRDAVRRAGVSVVGRVVSETDAGPLEHHIVDWPSARRSRYAQAAEEEEGA</sequence>
<dbReference type="RefSeq" id="WP_072673115.1">
    <property type="nucleotide sequence ID" value="NZ_FRDF01000003.1"/>
</dbReference>
<protein>
    <submittedName>
        <fullName evidence="1">Uncharacterized protein</fullName>
    </submittedName>
</protein>
<dbReference type="InterPro" id="IPR008228">
    <property type="entry name" value="UCP006173"/>
</dbReference>
<keyword evidence="2" id="KW-1185">Reference proteome</keyword>
<organism evidence="1 2">
    <name type="scientific">Erythrobacter sanguineus</name>
    <dbReference type="NCBI Taxonomy" id="198312"/>
    <lineage>
        <taxon>Bacteria</taxon>
        <taxon>Pseudomonadati</taxon>
        <taxon>Pseudomonadota</taxon>
        <taxon>Alphaproteobacteria</taxon>
        <taxon>Sphingomonadales</taxon>
        <taxon>Erythrobacteraceae</taxon>
        <taxon>Erythrobacter/Porphyrobacter group</taxon>
        <taxon>Erythrobacter</taxon>
    </lineage>
</organism>
<dbReference type="STRING" id="198312.SAMN02745193_00515"/>
<dbReference type="AlphaFoldDB" id="A0A1M7RWM8"/>
<gene>
    <name evidence="1" type="ORF">SAMN02745193_00515</name>
</gene>
<dbReference type="OrthoDB" id="9786855at2"/>
<accession>A0A1M7RWM8</accession>
<reference evidence="2" key="1">
    <citation type="submission" date="2016-12" db="EMBL/GenBank/DDBJ databases">
        <authorList>
            <person name="Varghese N."/>
            <person name="Submissions S."/>
        </authorList>
    </citation>
    <scope>NUCLEOTIDE SEQUENCE [LARGE SCALE GENOMIC DNA]</scope>
    <source>
        <strain evidence="2">DSM 11032</strain>
    </source>
</reference>
<evidence type="ECO:0000313" key="2">
    <source>
        <dbReference type="Proteomes" id="UP000184391"/>
    </source>
</evidence>
<dbReference type="NCBIfam" id="NF003507">
    <property type="entry name" value="PRK05170.2-5"/>
    <property type="match status" value="1"/>
</dbReference>